<name>B3S163_TRIAD</name>
<dbReference type="CTD" id="6755635"/>
<feature type="transmembrane region" description="Helical" evidence="1">
    <location>
        <begin position="55"/>
        <end position="76"/>
    </location>
</feature>
<dbReference type="AlphaFoldDB" id="B3S163"/>
<dbReference type="HOGENOM" id="CLU_1263025_0_0_1"/>
<keyword evidence="1" id="KW-0472">Membrane</keyword>
<accession>B3S163</accession>
<gene>
    <name evidence="2" type="ORF">TRIADDRAFT_58211</name>
</gene>
<proteinExistence type="predicted"/>
<feature type="transmembrane region" description="Helical" evidence="1">
    <location>
        <begin position="20"/>
        <end position="43"/>
    </location>
</feature>
<dbReference type="InParanoid" id="B3S163"/>
<evidence type="ECO:0000313" key="3">
    <source>
        <dbReference type="Proteomes" id="UP000009022"/>
    </source>
</evidence>
<dbReference type="EMBL" id="DS985247">
    <property type="protein sequence ID" value="EDV23182.1"/>
    <property type="molecule type" value="Genomic_DNA"/>
</dbReference>
<organism evidence="2 3">
    <name type="scientific">Trichoplax adhaerens</name>
    <name type="common">Trichoplax reptans</name>
    <dbReference type="NCBI Taxonomy" id="10228"/>
    <lineage>
        <taxon>Eukaryota</taxon>
        <taxon>Metazoa</taxon>
        <taxon>Placozoa</taxon>
        <taxon>Uniplacotomia</taxon>
        <taxon>Trichoplacea</taxon>
        <taxon>Trichoplacidae</taxon>
        <taxon>Trichoplax</taxon>
    </lineage>
</organism>
<feature type="transmembrane region" description="Helical" evidence="1">
    <location>
        <begin position="88"/>
        <end position="110"/>
    </location>
</feature>
<dbReference type="KEGG" id="tad:TRIADDRAFT_58211"/>
<dbReference type="GeneID" id="6755635"/>
<protein>
    <submittedName>
        <fullName evidence="2">Uncharacterized protein</fullName>
    </submittedName>
</protein>
<reference evidence="2 3" key="1">
    <citation type="journal article" date="2008" name="Nature">
        <title>The Trichoplax genome and the nature of placozoans.</title>
        <authorList>
            <person name="Srivastava M."/>
            <person name="Begovic E."/>
            <person name="Chapman J."/>
            <person name="Putnam N.H."/>
            <person name="Hellsten U."/>
            <person name="Kawashima T."/>
            <person name="Kuo A."/>
            <person name="Mitros T."/>
            <person name="Salamov A."/>
            <person name="Carpenter M.L."/>
            <person name="Signorovitch A.Y."/>
            <person name="Moreno M.A."/>
            <person name="Kamm K."/>
            <person name="Grimwood J."/>
            <person name="Schmutz J."/>
            <person name="Shapiro H."/>
            <person name="Grigoriev I.V."/>
            <person name="Buss L.W."/>
            <person name="Schierwater B."/>
            <person name="Dellaporta S.L."/>
            <person name="Rokhsar D.S."/>
        </authorList>
    </citation>
    <scope>NUCLEOTIDE SEQUENCE [LARGE SCALE GENOMIC DNA]</scope>
    <source>
        <strain evidence="2 3">Grell-BS-1999</strain>
    </source>
</reference>
<dbReference type="RefSeq" id="XP_002114092.1">
    <property type="nucleotide sequence ID" value="XM_002114056.1"/>
</dbReference>
<keyword evidence="1" id="KW-0812">Transmembrane</keyword>
<evidence type="ECO:0000256" key="1">
    <source>
        <dbReference type="SAM" id="Phobius"/>
    </source>
</evidence>
<feature type="transmembrane region" description="Helical" evidence="1">
    <location>
        <begin position="122"/>
        <end position="145"/>
    </location>
</feature>
<dbReference type="Proteomes" id="UP000009022">
    <property type="component" value="Unassembled WGS sequence"/>
</dbReference>
<dbReference type="PhylomeDB" id="B3S163"/>
<sequence>MAVKFKNLYHYGYISNHHYVMTLLVVLLLLNGVASVIIGGFSIASEQYYTLGARISAPIWCGIAVTLSGISGLLNLCYRDSIAHTKWFYGLSIFAAVTNAFGLVTLFLGIGFHSPFNIAADVLIGVGFLLSVTTALMIGCGVYCYRDDLSLIQKGTWASINHSLAYRKMGQDIYDDANYRIEVESSCAKKSIAKVPIMIFKLIQDLVIGIVQTHLTGLL</sequence>
<keyword evidence="1" id="KW-1133">Transmembrane helix</keyword>
<evidence type="ECO:0000313" key="2">
    <source>
        <dbReference type="EMBL" id="EDV23182.1"/>
    </source>
</evidence>
<keyword evidence="3" id="KW-1185">Reference proteome</keyword>